<reference evidence="3 4" key="1">
    <citation type="submission" date="2016-10" db="EMBL/GenBank/DDBJ databases">
        <authorList>
            <person name="Varghese N."/>
            <person name="Submissions S."/>
        </authorList>
    </citation>
    <scope>NUCLEOTIDE SEQUENCE [LARGE SCALE GENOMIC DNA]</scope>
    <source>
        <strain evidence="3 4">DSM 16643</strain>
    </source>
</reference>
<dbReference type="CDD" id="cd18873">
    <property type="entry name" value="NUDIX_NadM_like"/>
    <property type="match status" value="1"/>
</dbReference>
<dbReference type="OrthoDB" id="40462at2157"/>
<dbReference type="PANTHER" id="PTHR43736:SF1">
    <property type="entry name" value="DIHYDRONEOPTERIN TRIPHOSPHATE DIPHOSPHATASE"/>
    <property type="match status" value="1"/>
</dbReference>
<dbReference type="EMBL" id="FMXB01000007">
    <property type="protein sequence ID" value="SDA52162.1"/>
    <property type="molecule type" value="Genomic_DNA"/>
</dbReference>
<gene>
    <name evidence="3" type="ORF">SAMN02910315_01086</name>
</gene>
<dbReference type="Pfam" id="PF00293">
    <property type="entry name" value="NUDIX"/>
    <property type="match status" value="1"/>
</dbReference>
<dbReference type="SUPFAM" id="SSF55811">
    <property type="entry name" value="Nudix"/>
    <property type="match status" value="1"/>
</dbReference>
<sequence length="138" mass="15597">MGKYKNPSLTVDIFIFDEDENFILIKRGNEPYKNYWALPGGFVDYGECVEDAAIREALEETSIKVNLKELVGVYSDPSRDPRRHTVSIAYTAKGNMADMKADDDACDIAIFSKGDLEKMNLAFDHEKIINDCFNSLSK</sequence>
<organism evidence="3 4">
    <name type="scientific">Methanobrevibacter millerae</name>
    <dbReference type="NCBI Taxonomy" id="230361"/>
    <lineage>
        <taxon>Archaea</taxon>
        <taxon>Methanobacteriati</taxon>
        <taxon>Methanobacteriota</taxon>
        <taxon>Methanomada group</taxon>
        <taxon>Methanobacteria</taxon>
        <taxon>Methanobacteriales</taxon>
        <taxon>Methanobacteriaceae</taxon>
        <taxon>Methanobrevibacter</taxon>
    </lineage>
</organism>
<dbReference type="Gene3D" id="3.90.79.10">
    <property type="entry name" value="Nucleoside Triphosphate Pyrophosphohydrolase"/>
    <property type="match status" value="1"/>
</dbReference>
<dbReference type="InterPro" id="IPR020476">
    <property type="entry name" value="Nudix_hydrolase"/>
</dbReference>
<dbReference type="PROSITE" id="PS51462">
    <property type="entry name" value="NUDIX"/>
    <property type="match status" value="1"/>
</dbReference>
<proteinExistence type="predicted"/>
<protein>
    <submittedName>
        <fullName evidence="3">8-oxo-dGTP diphosphatase</fullName>
    </submittedName>
</protein>
<dbReference type="PRINTS" id="PR00502">
    <property type="entry name" value="NUDIXFAMILY"/>
</dbReference>
<keyword evidence="4" id="KW-1185">Reference proteome</keyword>
<evidence type="ECO:0000313" key="3">
    <source>
        <dbReference type="EMBL" id="SDA52162.1"/>
    </source>
</evidence>
<dbReference type="STRING" id="230361.sm9_2231"/>
<dbReference type="InterPro" id="IPR000086">
    <property type="entry name" value="NUDIX_hydrolase_dom"/>
</dbReference>
<evidence type="ECO:0000256" key="1">
    <source>
        <dbReference type="ARBA" id="ARBA00022801"/>
    </source>
</evidence>
<accession>A0A1G5W240</accession>
<dbReference type="GO" id="GO:0016787">
    <property type="term" value="F:hydrolase activity"/>
    <property type="evidence" value="ECO:0007669"/>
    <property type="project" value="UniProtKB-KW"/>
</dbReference>
<feature type="domain" description="Nudix hydrolase" evidence="2">
    <location>
        <begin position="6"/>
        <end position="136"/>
    </location>
</feature>
<dbReference type="AlphaFoldDB" id="A0A1G5W240"/>
<dbReference type="RefSeq" id="WP_149731660.1">
    <property type="nucleotide sequence ID" value="NZ_FMXB01000007.1"/>
</dbReference>
<dbReference type="PANTHER" id="PTHR43736">
    <property type="entry name" value="ADP-RIBOSE PYROPHOSPHATASE"/>
    <property type="match status" value="1"/>
</dbReference>
<keyword evidence="1" id="KW-0378">Hydrolase</keyword>
<evidence type="ECO:0000259" key="2">
    <source>
        <dbReference type="PROSITE" id="PS51462"/>
    </source>
</evidence>
<evidence type="ECO:0000313" key="4">
    <source>
        <dbReference type="Proteomes" id="UP000323439"/>
    </source>
</evidence>
<dbReference type="InterPro" id="IPR015797">
    <property type="entry name" value="NUDIX_hydrolase-like_dom_sf"/>
</dbReference>
<dbReference type="Proteomes" id="UP000323439">
    <property type="component" value="Unassembled WGS sequence"/>
</dbReference>
<name>A0A1G5W240_9EURY</name>